<evidence type="ECO:0000313" key="2">
    <source>
        <dbReference type="EMBL" id="MBC6679096.1"/>
    </source>
</evidence>
<dbReference type="InterPro" id="IPR005531">
    <property type="entry name" value="Asp23"/>
</dbReference>
<protein>
    <submittedName>
        <fullName evidence="2">Asp23/Gls24 family envelope stress response protein</fullName>
    </submittedName>
</protein>
<accession>A0A923NHG4</accession>
<dbReference type="Proteomes" id="UP000602647">
    <property type="component" value="Unassembled WGS sequence"/>
</dbReference>
<comment type="caution">
    <text evidence="2">The sequence shown here is derived from an EMBL/GenBank/DDBJ whole genome shotgun (WGS) entry which is preliminary data.</text>
</comment>
<evidence type="ECO:0000313" key="3">
    <source>
        <dbReference type="Proteomes" id="UP000602647"/>
    </source>
</evidence>
<evidence type="ECO:0000256" key="1">
    <source>
        <dbReference type="ARBA" id="ARBA00005721"/>
    </source>
</evidence>
<dbReference type="RefSeq" id="WP_187302205.1">
    <property type="nucleotide sequence ID" value="NZ_CBCTON010000015.1"/>
</dbReference>
<comment type="similarity">
    <text evidence="1">Belongs to the asp23 family.</text>
</comment>
<dbReference type="AlphaFoldDB" id="A0A923NHG4"/>
<organism evidence="2 3">
    <name type="scientific">Zhenpiania hominis</name>
    <dbReference type="NCBI Taxonomy" id="2763644"/>
    <lineage>
        <taxon>Bacteria</taxon>
        <taxon>Bacillati</taxon>
        <taxon>Bacillota</taxon>
        <taxon>Clostridia</taxon>
        <taxon>Peptostreptococcales</taxon>
        <taxon>Anaerovoracaceae</taxon>
        <taxon>Zhenpiania</taxon>
    </lineage>
</organism>
<keyword evidence="3" id="KW-1185">Reference proteome</keyword>
<reference evidence="2" key="1">
    <citation type="submission" date="2020-08" db="EMBL/GenBank/DDBJ databases">
        <title>Genome public.</title>
        <authorList>
            <person name="Liu C."/>
            <person name="Sun Q."/>
        </authorList>
    </citation>
    <scope>NUCLEOTIDE SEQUENCE</scope>
    <source>
        <strain evidence="2">BX12</strain>
    </source>
</reference>
<name>A0A923NHG4_9FIRM</name>
<dbReference type="Pfam" id="PF03780">
    <property type="entry name" value="Asp23"/>
    <property type="match status" value="1"/>
</dbReference>
<proteinExistence type="inferred from homology"/>
<dbReference type="EMBL" id="JACRYT010000003">
    <property type="protein sequence ID" value="MBC6679096.1"/>
    <property type="molecule type" value="Genomic_DNA"/>
</dbReference>
<sequence length="128" mass="14213">MITVETEFGTITITKSVIGKIITDVIDEFEGKVIISNHKGKVPGLVSKIGGMDEISNMEINLTEQGLDIRIFVVLRFGTSITRVTNQLVDEIHRRVREMTAMEPNSVAVVVTGMISKHIAPRHIEVTR</sequence>
<gene>
    <name evidence="2" type="ORF">H9L42_04560</name>
</gene>
<dbReference type="PANTHER" id="PTHR34297">
    <property type="entry name" value="HYPOTHETICAL CYTOSOLIC PROTEIN-RELATED"/>
    <property type="match status" value="1"/>
</dbReference>